<evidence type="ECO:0000313" key="1">
    <source>
        <dbReference type="EMBL" id="KAJ7996484.1"/>
    </source>
</evidence>
<keyword evidence="2" id="KW-1185">Reference proteome</keyword>
<name>A0ACC2FYL9_DALPE</name>
<comment type="caution">
    <text evidence="1">The sequence shown here is derived from an EMBL/GenBank/DDBJ whole genome shotgun (WGS) entry which is preliminary data.</text>
</comment>
<accession>A0ACC2FYL9</accession>
<proteinExistence type="predicted"/>
<dbReference type="Proteomes" id="UP001157502">
    <property type="component" value="Chromosome 20"/>
</dbReference>
<dbReference type="EMBL" id="CM055747">
    <property type="protein sequence ID" value="KAJ7996484.1"/>
    <property type="molecule type" value="Genomic_DNA"/>
</dbReference>
<organism evidence="1 2">
    <name type="scientific">Dallia pectoralis</name>
    <name type="common">Alaska blackfish</name>
    <dbReference type="NCBI Taxonomy" id="75939"/>
    <lineage>
        <taxon>Eukaryota</taxon>
        <taxon>Metazoa</taxon>
        <taxon>Chordata</taxon>
        <taxon>Craniata</taxon>
        <taxon>Vertebrata</taxon>
        <taxon>Euteleostomi</taxon>
        <taxon>Actinopterygii</taxon>
        <taxon>Neopterygii</taxon>
        <taxon>Teleostei</taxon>
        <taxon>Protacanthopterygii</taxon>
        <taxon>Esociformes</taxon>
        <taxon>Umbridae</taxon>
        <taxon>Dallia</taxon>
    </lineage>
</organism>
<sequence>MYQRCKSSRPTTSRVSSLNVQAAPPTNWMASGDTIEDCLRTSGRTVSSEWTPLEYFLEPAVDVAAMQARIFRERLLRHLLVDAMRRQAQNSEPAAAAAPKQPEPSLFKRLRTMFKRNNRVGVLPSEERIDEPPRASPNGEEKPPKKSLLKRLQSFFQWKK</sequence>
<protein>
    <submittedName>
        <fullName evidence="1">Uncharacterized protein</fullName>
    </submittedName>
</protein>
<reference evidence="1" key="1">
    <citation type="submission" date="2021-05" db="EMBL/GenBank/DDBJ databases">
        <authorList>
            <person name="Pan Q."/>
            <person name="Jouanno E."/>
            <person name="Zahm M."/>
            <person name="Klopp C."/>
            <person name="Cabau C."/>
            <person name="Louis A."/>
            <person name="Berthelot C."/>
            <person name="Parey E."/>
            <person name="Roest Crollius H."/>
            <person name="Montfort J."/>
            <person name="Robinson-Rechavi M."/>
            <person name="Bouchez O."/>
            <person name="Lampietro C."/>
            <person name="Lopez Roques C."/>
            <person name="Donnadieu C."/>
            <person name="Postlethwait J."/>
            <person name="Bobe J."/>
            <person name="Dillon D."/>
            <person name="Chandos A."/>
            <person name="von Hippel F."/>
            <person name="Guiguen Y."/>
        </authorList>
    </citation>
    <scope>NUCLEOTIDE SEQUENCE</scope>
    <source>
        <strain evidence="1">YG-Jan2019</strain>
    </source>
</reference>
<gene>
    <name evidence="1" type="ORF">DPEC_G00237540</name>
</gene>
<evidence type="ECO:0000313" key="2">
    <source>
        <dbReference type="Proteomes" id="UP001157502"/>
    </source>
</evidence>